<sequence length="297" mass="32415">MAMWWSEETVAVVTGGNRGQGLETVRQLATKGLTVVLTARDAKLGRAAVDIFHEQGLTNVVFHALDIASPESVKVFANWIKSTYGGIDILVNNAAITDLGPFEGKTAINVVEVNYIGTKNLTETMLPLLKPSDAGARIIFISSLVAQLINLRKPDYKELLSGPEKITQSALDKLYQDYIAAAEVGEEEAEKFGFSYCISKILVNAYTRLLAKRVADRPEGHKIFVNCVHPGRVDTDMCTKLGGIRVEDGADTGVWLALLPKDASPSGLFLYQRKPVSYDGDVAWNVDAYRALPNKTV</sequence>
<reference evidence="5" key="1">
    <citation type="submission" date="2020-06" db="EMBL/GenBank/DDBJ databases">
        <title>WGS assembly of Ceratodon purpureus strain R40.</title>
        <authorList>
            <person name="Carey S.B."/>
            <person name="Jenkins J."/>
            <person name="Shu S."/>
            <person name="Lovell J.T."/>
            <person name="Sreedasyam A."/>
            <person name="Maumus F."/>
            <person name="Tiley G.P."/>
            <person name="Fernandez-Pozo N."/>
            <person name="Barry K."/>
            <person name="Chen C."/>
            <person name="Wang M."/>
            <person name="Lipzen A."/>
            <person name="Daum C."/>
            <person name="Saski C.A."/>
            <person name="Payton A.C."/>
            <person name="Mcbreen J.C."/>
            <person name="Conrad R.E."/>
            <person name="Kollar L.M."/>
            <person name="Olsson S."/>
            <person name="Huttunen S."/>
            <person name="Landis J.B."/>
            <person name="Wickett N.J."/>
            <person name="Johnson M.G."/>
            <person name="Rensing S.A."/>
            <person name="Grimwood J."/>
            <person name="Schmutz J."/>
            <person name="Mcdaniel S.F."/>
        </authorList>
    </citation>
    <scope>NUCLEOTIDE SEQUENCE</scope>
    <source>
        <strain evidence="5">R40</strain>
    </source>
</reference>
<comment type="similarity">
    <text evidence="1 4">Belongs to the short-chain dehydrogenases/reductases (SDR) family.</text>
</comment>
<dbReference type="PRINTS" id="PR00080">
    <property type="entry name" value="SDRFAMILY"/>
</dbReference>
<dbReference type="InterPro" id="IPR002347">
    <property type="entry name" value="SDR_fam"/>
</dbReference>
<dbReference type="SUPFAM" id="SSF51735">
    <property type="entry name" value="NAD(P)-binding Rossmann-fold domains"/>
    <property type="match status" value="1"/>
</dbReference>
<comment type="caution">
    <text evidence="5">The sequence shown here is derived from an EMBL/GenBank/DDBJ whole genome shotgun (WGS) entry which is preliminary data.</text>
</comment>
<keyword evidence="6" id="KW-1185">Reference proteome</keyword>
<evidence type="ECO:0000256" key="1">
    <source>
        <dbReference type="ARBA" id="ARBA00006484"/>
    </source>
</evidence>
<evidence type="ECO:0000256" key="4">
    <source>
        <dbReference type="RuleBase" id="RU000363"/>
    </source>
</evidence>
<evidence type="ECO:0000256" key="3">
    <source>
        <dbReference type="ARBA" id="ARBA00023002"/>
    </source>
</evidence>
<dbReference type="PANTHER" id="PTHR43490:SF99">
    <property type="entry name" value="SHORT-CHAIN DEHYDROGENASE_REDUCTASE"/>
    <property type="match status" value="1"/>
</dbReference>
<dbReference type="GO" id="GO:0016020">
    <property type="term" value="C:membrane"/>
    <property type="evidence" value="ECO:0007669"/>
    <property type="project" value="TreeGrafter"/>
</dbReference>
<dbReference type="GO" id="GO:0016491">
    <property type="term" value="F:oxidoreductase activity"/>
    <property type="evidence" value="ECO:0007669"/>
    <property type="project" value="UniProtKB-KW"/>
</dbReference>
<dbReference type="Pfam" id="PF00106">
    <property type="entry name" value="adh_short"/>
    <property type="match status" value="1"/>
</dbReference>
<dbReference type="InterPro" id="IPR036291">
    <property type="entry name" value="NAD(P)-bd_dom_sf"/>
</dbReference>
<accession>A0A8T0HX28</accession>
<organism evidence="5 6">
    <name type="scientific">Ceratodon purpureus</name>
    <name type="common">Fire moss</name>
    <name type="synonym">Dicranum purpureum</name>
    <dbReference type="NCBI Taxonomy" id="3225"/>
    <lineage>
        <taxon>Eukaryota</taxon>
        <taxon>Viridiplantae</taxon>
        <taxon>Streptophyta</taxon>
        <taxon>Embryophyta</taxon>
        <taxon>Bryophyta</taxon>
        <taxon>Bryophytina</taxon>
        <taxon>Bryopsida</taxon>
        <taxon>Dicranidae</taxon>
        <taxon>Pseudoditrichales</taxon>
        <taxon>Ditrichaceae</taxon>
        <taxon>Ceratodon</taxon>
    </lineage>
</organism>
<dbReference type="Proteomes" id="UP000822688">
    <property type="component" value="Chromosome 5"/>
</dbReference>
<dbReference type="AlphaFoldDB" id="A0A8T0HX28"/>
<evidence type="ECO:0000313" key="6">
    <source>
        <dbReference type="Proteomes" id="UP000822688"/>
    </source>
</evidence>
<name>A0A8T0HX28_CERPU</name>
<proteinExistence type="inferred from homology"/>
<dbReference type="PRINTS" id="PR00081">
    <property type="entry name" value="GDHRDH"/>
</dbReference>
<keyword evidence="3" id="KW-0560">Oxidoreductase</keyword>
<dbReference type="Gene3D" id="3.40.50.720">
    <property type="entry name" value="NAD(P)-binding Rossmann-like Domain"/>
    <property type="match status" value="1"/>
</dbReference>
<dbReference type="PANTHER" id="PTHR43490">
    <property type="entry name" value="(+)-NEOMENTHOL DEHYDROGENASE"/>
    <property type="match status" value="1"/>
</dbReference>
<evidence type="ECO:0000256" key="2">
    <source>
        <dbReference type="ARBA" id="ARBA00022857"/>
    </source>
</evidence>
<keyword evidence="2" id="KW-0521">NADP</keyword>
<dbReference type="EMBL" id="CM026425">
    <property type="protein sequence ID" value="KAG0575644.1"/>
    <property type="molecule type" value="Genomic_DNA"/>
</dbReference>
<evidence type="ECO:0000313" key="5">
    <source>
        <dbReference type="EMBL" id="KAG0575644.1"/>
    </source>
</evidence>
<gene>
    <name evidence="5" type="ORF">KC19_5G019900</name>
</gene>
<protein>
    <submittedName>
        <fullName evidence="5">Uncharacterized protein</fullName>
    </submittedName>
</protein>